<proteinExistence type="predicted"/>
<evidence type="ECO:0000313" key="1">
    <source>
        <dbReference type="EMBL" id="SFH58502.1"/>
    </source>
</evidence>
<evidence type="ECO:0000313" key="2">
    <source>
        <dbReference type="Proteomes" id="UP000323537"/>
    </source>
</evidence>
<sequence length="203" mass="22158">MNDAGSGATNKVERKIDEYDLDGLGDELEAAWTGENGDRTSLRSLADEFNRAVLEAAVREADGSATGSEVESVHRTLTDDDVPRSEALRTRRDLERRGVDVDAVLDDFVSHQTVHTYLTADRNVRPPEGNENRLEERRETIERLAGRTEAVSESAVDALVDAGELSDRPYEVFVDVRVTCGACGADYRVGELLQRGGCGCAGE</sequence>
<organism evidence="1 2">
    <name type="scientific">Halorubrum aquaticum</name>
    <dbReference type="NCBI Taxonomy" id="387340"/>
    <lineage>
        <taxon>Archaea</taxon>
        <taxon>Methanobacteriati</taxon>
        <taxon>Methanobacteriota</taxon>
        <taxon>Stenosarchaea group</taxon>
        <taxon>Halobacteria</taxon>
        <taxon>Halobacteriales</taxon>
        <taxon>Haloferacaceae</taxon>
        <taxon>Halorubrum</taxon>
    </lineage>
</organism>
<dbReference type="AlphaFoldDB" id="A0A1I3B8F1"/>
<dbReference type="OrthoDB" id="304916at2157"/>
<protein>
    <submittedName>
        <fullName evidence="1">Uncharacterized protein</fullName>
    </submittedName>
</protein>
<dbReference type="Proteomes" id="UP000323537">
    <property type="component" value="Unassembled WGS sequence"/>
</dbReference>
<dbReference type="Pfam" id="PF21811">
    <property type="entry name" value="RdfA"/>
    <property type="match status" value="1"/>
</dbReference>
<reference evidence="1 2" key="1">
    <citation type="submission" date="2016-10" db="EMBL/GenBank/DDBJ databases">
        <authorList>
            <person name="Varghese N."/>
            <person name="Submissions S."/>
        </authorList>
    </citation>
    <scope>NUCLEOTIDE SEQUENCE [LARGE SCALE GENOMIC DNA]</scope>
    <source>
        <strain evidence="1 2">CGMCC 1.6377</strain>
    </source>
</reference>
<dbReference type="RefSeq" id="WP_188127918.1">
    <property type="nucleotide sequence ID" value="NZ_BAAADP010000002.1"/>
</dbReference>
<name>A0A1I3B8F1_9EURY</name>
<keyword evidence="2" id="KW-1185">Reference proteome</keyword>
<dbReference type="EMBL" id="FOPZ01000010">
    <property type="protein sequence ID" value="SFH58502.1"/>
    <property type="molecule type" value="Genomic_DNA"/>
</dbReference>
<accession>A0A1I3B8F1</accession>
<gene>
    <name evidence="1" type="ORF">SAMN04488066_11071</name>
</gene>
<dbReference type="InterPro" id="IPR048925">
    <property type="entry name" value="RdfA"/>
</dbReference>